<protein>
    <submittedName>
        <fullName evidence="2">GNAT family N-acetyltransferase</fullName>
    </submittedName>
</protein>
<dbReference type="SUPFAM" id="SSF55729">
    <property type="entry name" value="Acyl-CoA N-acyltransferases (Nat)"/>
    <property type="match status" value="1"/>
</dbReference>
<dbReference type="InterPro" id="IPR000182">
    <property type="entry name" value="GNAT_dom"/>
</dbReference>
<reference evidence="2 3" key="1">
    <citation type="submission" date="2017-08" db="EMBL/GenBank/DDBJ databases">
        <title>Virgibacillus indicus sp. nov. and Virgibacillus profoundi sp. nov, two moderately halophilic bacteria isolated from marine sediment by using the Microfluidic Streak Plate.</title>
        <authorList>
            <person name="Xu B."/>
            <person name="Hu B."/>
            <person name="Wang J."/>
            <person name="Zhu Y."/>
            <person name="Huang L."/>
            <person name="Du W."/>
            <person name="Huang Y."/>
        </authorList>
    </citation>
    <scope>NUCLEOTIDE SEQUENCE [LARGE SCALE GENOMIC DNA]</scope>
    <source>
        <strain evidence="2 3">IO3-P2-C2</strain>
    </source>
</reference>
<keyword evidence="2" id="KW-0808">Transferase</keyword>
<keyword evidence="3" id="KW-1185">Reference proteome</keyword>
<dbReference type="RefSeq" id="WP_094885370.1">
    <property type="nucleotide sequence ID" value="NZ_NPMS01000003.1"/>
</dbReference>
<dbReference type="Gene3D" id="3.40.630.30">
    <property type="match status" value="1"/>
</dbReference>
<feature type="domain" description="N-acetyltransferase" evidence="1">
    <location>
        <begin position="12"/>
        <end position="176"/>
    </location>
</feature>
<dbReference type="Pfam" id="PF13508">
    <property type="entry name" value="Acetyltransf_7"/>
    <property type="match status" value="1"/>
</dbReference>
<evidence type="ECO:0000313" key="2">
    <source>
        <dbReference type="EMBL" id="OZU89012.1"/>
    </source>
</evidence>
<evidence type="ECO:0000313" key="3">
    <source>
        <dbReference type="Proteomes" id="UP000216498"/>
    </source>
</evidence>
<proteinExistence type="predicted"/>
<name>A0A265NAF5_9BACI</name>
<dbReference type="PROSITE" id="PS51186">
    <property type="entry name" value="GNAT"/>
    <property type="match status" value="1"/>
</dbReference>
<dbReference type="InterPro" id="IPR016181">
    <property type="entry name" value="Acyl_CoA_acyltransferase"/>
</dbReference>
<dbReference type="AlphaFoldDB" id="A0A265NAF5"/>
<comment type="caution">
    <text evidence="2">The sequence shown here is derived from an EMBL/GenBank/DDBJ whole genome shotgun (WGS) entry which is preliminary data.</text>
</comment>
<dbReference type="EMBL" id="NPMS01000003">
    <property type="protein sequence ID" value="OZU89012.1"/>
    <property type="molecule type" value="Genomic_DNA"/>
</dbReference>
<gene>
    <name evidence="2" type="ORF">CIL03_08320</name>
</gene>
<sequence>MKLFKKNNFEAYTVEKATDADSSVVFKILQGAAAWLKEKGILQWEHLYNEVEVNEIIEDIQAGITYKVLNNTGEIVAVFNFSEMQNEWDIAMWGKRVDHAFYIHRLAVHKDHHNKQIGRKTLEWIDENIQLNHGFVRLDCIADNPVLNDFYQQAGYRFAGHVGVGEDKFSIYEKAF</sequence>
<dbReference type="GO" id="GO:0016747">
    <property type="term" value="F:acyltransferase activity, transferring groups other than amino-acyl groups"/>
    <property type="evidence" value="ECO:0007669"/>
    <property type="project" value="InterPro"/>
</dbReference>
<accession>A0A265NAF5</accession>
<dbReference type="Proteomes" id="UP000216498">
    <property type="component" value="Unassembled WGS sequence"/>
</dbReference>
<evidence type="ECO:0000259" key="1">
    <source>
        <dbReference type="PROSITE" id="PS51186"/>
    </source>
</evidence>
<organism evidence="2 3">
    <name type="scientific">Virgibacillus indicus</name>
    <dbReference type="NCBI Taxonomy" id="2024554"/>
    <lineage>
        <taxon>Bacteria</taxon>
        <taxon>Bacillati</taxon>
        <taxon>Bacillota</taxon>
        <taxon>Bacilli</taxon>
        <taxon>Bacillales</taxon>
        <taxon>Bacillaceae</taxon>
        <taxon>Virgibacillus</taxon>
    </lineage>
</organism>
<dbReference type="OrthoDB" id="6382410at2"/>